<feature type="DNA-binding region" description="H-T-H motif" evidence="4">
    <location>
        <begin position="51"/>
        <end position="70"/>
    </location>
</feature>
<sequence>MFQFDTVIYHALMPRTPRSGPGSTAPGTTARTRRAILDAAISVYARDRTASLSEVARAAGVGRSTLHRYFPDRSALVRELARDAVEATRQAFEEAALDQGAPAEAFPRAVQAVFRVSDRMAFLFGEGQGGEWDEAGFERAFEEAHAPVADLLSRGLAEGVLDPEYDPEWFVRALWYMASAGWESVTEGSMPRHRAVEHVTRTLTRGLFRPPSPEGEGRGVHPGI</sequence>
<evidence type="ECO:0000259" key="5">
    <source>
        <dbReference type="PROSITE" id="PS50977"/>
    </source>
</evidence>
<dbReference type="PANTHER" id="PTHR30055:SF234">
    <property type="entry name" value="HTH-TYPE TRANSCRIPTIONAL REGULATOR BETI"/>
    <property type="match status" value="1"/>
</dbReference>
<feature type="domain" description="HTH tetR-type" evidence="5">
    <location>
        <begin position="30"/>
        <end position="88"/>
    </location>
</feature>
<dbReference type="InterPro" id="IPR001647">
    <property type="entry name" value="HTH_TetR"/>
</dbReference>
<keyword evidence="7" id="KW-1185">Reference proteome</keyword>
<evidence type="ECO:0000256" key="4">
    <source>
        <dbReference type="PROSITE-ProRule" id="PRU00335"/>
    </source>
</evidence>
<dbReference type="SUPFAM" id="SSF46689">
    <property type="entry name" value="Homeodomain-like"/>
    <property type="match status" value="1"/>
</dbReference>
<keyword evidence="3" id="KW-0804">Transcription</keyword>
<dbReference type="PROSITE" id="PS50977">
    <property type="entry name" value="HTH_TETR_2"/>
    <property type="match status" value="1"/>
</dbReference>
<dbReference type="InterPro" id="IPR036271">
    <property type="entry name" value="Tet_transcr_reg_TetR-rel_C_sf"/>
</dbReference>
<gene>
    <name evidence="6" type="ORF">GCM10009716_27510</name>
</gene>
<protein>
    <submittedName>
        <fullName evidence="6">TetR/AcrR family transcriptional regulator</fullName>
    </submittedName>
</protein>
<dbReference type="InterPro" id="IPR009057">
    <property type="entry name" value="Homeodomain-like_sf"/>
</dbReference>
<keyword evidence="1" id="KW-0805">Transcription regulation</keyword>
<proteinExistence type="predicted"/>
<evidence type="ECO:0000313" key="6">
    <source>
        <dbReference type="EMBL" id="GAA1916859.1"/>
    </source>
</evidence>
<evidence type="ECO:0000256" key="1">
    <source>
        <dbReference type="ARBA" id="ARBA00023015"/>
    </source>
</evidence>
<dbReference type="RefSeq" id="WP_344262018.1">
    <property type="nucleotide sequence ID" value="NZ_BAAAMJ010000029.1"/>
</dbReference>
<comment type="caution">
    <text evidence="6">The sequence shown here is derived from an EMBL/GenBank/DDBJ whole genome shotgun (WGS) entry which is preliminary data.</text>
</comment>
<reference evidence="7" key="1">
    <citation type="journal article" date="2019" name="Int. J. Syst. Evol. Microbiol.">
        <title>The Global Catalogue of Microorganisms (GCM) 10K type strain sequencing project: providing services to taxonomists for standard genome sequencing and annotation.</title>
        <authorList>
            <consortium name="The Broad Institute Genomics Platform"/>
            <consortium name="The Broad Institute Genome Sequencing Center for Infectious Disease"/>
            <person name="Wu L."/>
            <person name="Ma J."/>
        </authorList>
    </citation>
    <scope>NUCLEOTIDE SEQUENCE [LARGE SCALE GENOMIC DNA]</scope>
    <source>
        <strain evidence="7">JCM 13581</strain>
    </source>
</reference>
<dbReference type="EMBL" id="BAAAMJ010000029">
    <property type="protein sequence ID" value="GAA1916859.1"/>
    <property type="molecule type" value="Genomic_DNA"/>
</dbReference>
<dbReference type="InterPro" id="IPR050109">
    <property type="entry name" value="HTH-type_TetR-like_transc_reg"/>
</dbReference>
<evidence type="ECO:0000256" key="2">
    <source>
        <dbReference type="ARBA" id="ARBA00023125"/>
    </source>
</evidence>
<dbReference type="SUPFAM" id="SSF48498">
    <property type="entry name" value="Tetracyclin repressor-like, C-terminal domain"/>
    <property type="match status" value="1"/>
</dbReference>
<dbReference type="PANTHER" id="PTHR30055">
    <property type="entry name" value="HTH-TYPE TRANSCRIPTIONAL REGULATOR RUTR"/>
    <property type="match status" value="1"/>
</dbReference>
<accession>A0ABP5AL04</accession>
<dbReference type="Proteomes" id="UP001501303">
    <property type="component" value="Unassembled WGS sequence"/>
</dbReference>
<name>A0ABP5AL04_9ACTN</name>
<evidence type="ECO:0000256" key="3">
    <source>
        <dbReference type="ARBA" id="ARBA00023163"/>
    </source>
</evidence>
<dbReference type="Pfam" id="PF00440">
    <property type="entry name" value="TetR_N"/>
    <property type="match status" value="1"/>
</dbReference>
<evidence type="ECO:0000313" key="7">
    <source>
        <dbReference type="Proteomes" id="UP001501303"/>
    </source>
</evidence>
<organism evidence="6 7">
    <name type="scientific">Streptomyces sodiiphilus</name>
    <dbReference type="NCBI Taxonomy" id="226217"/>
    <lineage>
        <taxon>Bacteria</taxon>
        <taxon>Bacillati</taxon>
        <taxon>Actinomycetota</taxon>
        <taxon>Actinomycetes</taxon>
        <taxon>Kitasatosporales</taxon>
        <taxon>Streptomycetaceae</taxon>
        <taxon>Streptomyces</taxon>
    </lineage>
</organism>
<dbReference type="Gene3D" id="1.10.357.10">
    <property type="entry name" value="Tetracycline Repressor, domain 2"/>
    <property type="match status" value="1"/>
</dbReference>
<keyword evidence="2 4" id="KW-0238">DNA-binding</keyword>